<dbReference type="RefSeq" id="WP_349244949.1">
    <property type="nucleotide sequence ID" value="NZ_JASCXX010000011.1"/>
</dbReference>
<dbReference type="EMBL" id="JASCXX010000011">
    <property type="protein sequence ID" value="MDI6449542.1"/>
    <property type="molecule type" value="Genomic_DNA"/>
</dbReference>
<accession>A0AAW6TV84</accession>
<protein>
    <recommendedName>
        <fullName evidence="4">Type II secretion system protein GspG C-terminal domain-containing protein</fullName>
    </recommendedName>
</protein>
<keyword evidence="1" id="KW-0472">Membrane</keyword>
<feature type="transmembrane region" description="Helical" evidence="1">
    <location>
        <begin position="93"/>
        <end position="117"/>
    </location>
</feature>
<evidence type="ECO:0008006" key="4">
    <source>
        <dbReference type="Google" id="ProtNLM"/>
    </source>
</evidence>
<name>A0AAW6TV84_9BACT</name>
<evidence type="ECO:0000256" key="1">
    <source>
        <dbReference type="SAM" id="Phobius"/>
    </source>
</evidence>
<keyword evidence="3" id="KW-1185">Reference proteome</keyword>
<evidence type="ECO:0000313" key="3">
    <source>
        <dbReference type="Proteomes" id="UP001431776"/>
    </source>
</evidence>
<evidence type="ECO:0000313" key="2">
    <source>
        <dbReference type="EMBL" id="MDI6449542.1"/>
    </source>
</evidence>
<dbReference type="InterPro" id="IPR045584">
    <property type="entry name" value="Pilin-like"/>
</dbReference>
<comment type="caution">
    <text evidence="2">The sequence shown here is derived from an EMBL/GenBank/DDBJ whole genome shotgun (WGS) entry which is preliminary data.</text>
</comment>
<sequence length="546" mass="61647">MEANPDKGPADLPACALEYIDRVVRAIRWRKRVRAEVHEELTAHFEDDLRDCGDAGQREARARELIEQFGDAKLLAALCRRAKKRCRPLWQKALLRTTQSLGLFVLYLVICSLPLYFGEAMVRVNYVEWLNDRWRPAQAEVENAKRYYDEAARLYVAPPDVLQKKRSNRADAAGGWFPDHNDAEMGLLARWLADNESAFERLRQGAKTLHYWPKYEIEQADLGDPNFLTEAMAELAGYRKVVQALRENVAYQASRGDLDKALDDCLAAWAFGRHMQGKGLLNEQLVGIAIEAVGCHSVPVILHRCEVPPTMLERIHKRLRVLVDPCRPAVHLDGEKVFWRDRIQRTFTDDGQGGGHALPKGMPYAAGTWLDNLLGVLVFDYPDRRDAEAMVEQYFEQMEGTLSRTPYGDGSPGDPEMPSLRAAPNALLALVEPAHQRVGQLVWRMKTDELATLTIVAVLRYAAELSDYPETLDKLVQAGYLDSVPDDPFGAGPLSYRRTDEGFLLYSWGQNLTDDGGVQGLGQDGTPRLWADNGDWVFWPVSRDDK</sequence>
<gene>
    <name evidence="2" type="ORF">QJ522_10855</name>
</gene>
<proteinExistence type="predicted"/>
<keyword evidence="1" id="KW-1133">Transmembrane helix</keyword>
<organism evidence="2 3">
    <name type="scientific">Anaerobaca lacustris</name>
    <dbReference type="NCBI Taxonomy" id="3044600"/>
    <lineage>
        <taxon>Bacteria</taxon>
        <taxon>Pseudomonadati</taxon>
        <taxon>Planctomycetota</taxon>
        <taxon>Phycisphaerae</taxon>
        <taxon>Sedimentisphaerales</taxon>
        <taxon>Anaerobacaceae</taxon>
        <taxon>Anaerobaca</taxon>
    </lineage>
</organism>
<keyword evidence="1" id="KW-0812">Transmembrane</keyword>
<reference evidence="2" key="1">
    <citation type="submission" date="2023-05" db="EMBL/GenBank/DDBJ databases">
        <title>Anaerotaeda fermentans gen. nov., sp. nov., a novel anaerobic planctomycete of the new family within the order Sedimentisphaerales isolated from Taman Peninsula, Russia.</title>
        <authorList>
            <person name="Khomyakova M.A."/>
            <person name="Merkel A.Y."/>
            <person name="Slobodkin A.I."/>
        </authorList>
    </citation>
    <scope>NUCLEOTIDE SEQUENCE</scope>
    <source>
        <strain evidence="2">M17dextr</strain>
    </source>
</reference>
<dbReference type="Proteomes" id="UP001431776">
    <property type="component" value="Unassembled WGS sequence"/>
</dbReference>
<dbReference type="AlphaFoldDB" id="A0AAW6TV84"/>
<dbReference type="SUPFAM" id="SSF54523">
    <property type="entry name" value="Pili subunits"/>
    <property type="match status" value="1"/>
</dbReference>